<evidence type="ECO:0008006" key="3">
    <source>
        <dbReference type="Google" id="ProtNLM"/>
    </source>
</evidence>
<evidence type="ECO:0000256" key="1">
    <source>
        <dbReference type="SAM" id="Coils"/>
    </source>
</evidence>
<gene>
    <name evidence="2" type="ORF">g.19111</name>
</gene>
<dbReference type="SUPFAM" id="SSF48371">
    <property type="entry name" value="ARM repeat"/>
    <property type="match status" value="1"/>
</dbReference>
<dbReference type="Gene3D" id="1.20.5.170">
    <property type="match status" value="1"/>
</dbReference>
<protein>
    <recommendedName>
        <fullName evidence="3">Protein CIP2A</fullName>
    </recommendedName>
</protein>
<dbReference type="Gene3D" id="1.25.10.10">
    <property type="entry name" value="Leucine-rich Repeat Variant"/>
    <property type="match status" value="1"/>
</dbReference>
<reference evidence="2" key="1">
    <citation type="submission" date="2015-12" db="EMBL/GenBank/DDBJ databases">
        <title>De novo transcriptome assembly of four potential Pierce s Disease insect vectors from Arizona vineyards.</title>
        <authorList>
            <person name="Tassone E.E."/>
        </authorList>
    </citation>
    <scope>NUCLEOTIDE SEQUENCE</scope>
</reference>
<dbReference type="InterPro" id="IPR011989">
    <property type="entry name" value="ARM-like"/>
</dbReference>
<feature type="coiled-coil region" evidence="1">
    <location>
        <begin position="680"/>
        <end position="805"/>
    </location>
</feature>
<dbReference type="PANTHER" id="PTHR23161">
    <property type="entry name" value="PROTEIN CIP2A"/>
    <property type="match status" value="1"/>
</dbReference>
<dbReference type="AlphaFoldDB" id="A0A1B6DP45"/>
<name>A0A1B6DP45_9HEMI</name>
<sequence>MESQQIVKEFLCSAREYFIQKHEIGMNSLQRYMQILSATDDLSVFDTGSCEAVEFYTSLHELMSGHDAHAEIVWCAVSVLQRAVINPDIRTALIHKYKFMPVLSKLLSSQIIPEKQHRVLRLLEELSFGIQITWQESYLATLIKLLVKYIENNELTSVALGILVNICHQNTPVVNILTQCIDTKLLFKSVLKTQEDDMKIQVQLFSLMMILDHLSPDINNQEFERFVQLTLSMMEKALKMNDVILLQYTVNFYKDMKENANAMQALMSYSEYYTNIETLINLLENEDDTDKNNCILLFMDFLQLLLVMNVVDLTNLHPNMVRFAIKWVHNTNVSIKALDLLTSIAKECKMDDSNSEISSSALLDLFEENLQILISMCDFCGQSFVPNVQSDTITFLFALLQELNKSHRLSTLIQVAVPKVAFVNLFSSLVSSEQTNSHNLFEKTSVTLYIQAMRFLADLSIVNSEWFEIYSELLSKRQILQVIAVALYSGDSRLKEQAVFLIVTSRFQENCINGFVKCMTDLNQFFMLGPINNANQLTIASHALPSESASFLNSTHNSEINEFIRKINKEYNRNQIKDISTSTVIEMYQYKLSHVERSMQASLEVATSQSTYLNHKLAQLSAELNRLHHLLFSNQQIIEGERMEFANVKSKLQEATCAANISFSKYNKLKEEMSLKIQCIKELSEAKEKLMMKTEDLEKQHHTLESQLKLAQDRVNRHECTIDKLEEELTGKNVEIKKLEDVIVKNEKLVKKQNEEIDKIKSEKHSLDRTMANQVALITGLERTLKDKNKEMLEAQKKISELEKMRDVIYEISAGKMKVDKS</sequence>
<dbReference type="EMBL" id="GEDC01009843">
    <property type="protein sequence ID" value="JAS27455.1"/>
    <property type="molecule type" value="Transcribed_RNA"/>
</dbReference>
<organism evidence="2">
    <name type="scientific">Clastoptera arizonana</name>
    <name type="common">Arizona spittle bug</name>
    <dbReference type="NCBI Taxonomy" id="38151"/>
    <lineage>
        <taxon>Eukaryota</taxon>
        <taxon>Metazoa</taxon>
        <taxon>Ecdysozoa</taxon>
        <taxon>Arthropoda</taxon>
        <taxon>Hexapoda</taxon>
        <taxon>Insecta</taxon>
        <taxon>Pterygota</taxon>
        <taxon>Neoptera</taxon>
        <taxon>Paraneoptera</taxon>
        <taxon>Hemiptera</taxon>
        <taxon>Auchenorrhyncha</taxon>
        <taxon>Cercopoidea</taxon>
        <taxon>Clastopteridae</taxon>
        <taxon>Clastoptera</taxon>
    </lineage>
</organism>
<dbReference type="InterPro" id="IPR016024">
    <property type="entry name" value="ARM-type_fold"/>
</dbReference>
<evidence type="ECO:0000313" key="2">
    <source>
        <dbReference type="EMBL" id="JAS27455.1"/>
    </source>
</evidence>
<keyword evidence="1" id="KW-0175">Coiled coil</keyword>
<dbReference type="PANTHER" id="PTHR23161:SF2">
    <property type="entry name" value="PROTEIN CIP2A"/>
    <property type="match status" value="1"/>
</dbReference>
<accession>A0A1B6DP45</accession>
<proteinExistence type="predicted"/>
<dbReference type="InterPro" id="IPR042510">
    <property type="entry name" value="CIP2A"/>
</dbReference>